<gene>
    <name evidence="1" type="ORF">JOF46_003386</name>
</gene>
<dbReference type="InterPro" id="IPR036412">
    <property type="entry name" value="HAD-like_sf"/>
</dbReference>
<dbReference type="PANTHER" id="PTHR19288:SF95">
    <property type="entry name" value="D-GLYCEROL 3-PHOSPHATE PHOSPHATASE"/>
    <property type="match status" value="1"/>
</dbReference>
<protein>
    <submittedName>
        <fullName evidence="1">HAD superfamily hydrolase (TIGR01450 family)</fullName>
    </submittedName>
</protein>
<dbReference type="RefSeq" id="WP_209909158.1">
    <property type="nucleotide sequence ID" value="NZ_BAAAMI010000007.1"/>
</dbReference>
<evidence type="ECO:0000313" key="2">
    <source>
        <dbReference type="Proteomes" id="UP000766570"/>
    </source>
</evidence>
<dbReference type="GO" id="GO:0016787">
    <property type="term" value="F:hydrolase activity"/>
    <property type="evidence" value="ECO:0007669"/>
    <property type="project" value="UniProtKB-KW"/>
</dbReference>
<evidence type="ECO:0000313" key="1">
    <source>
        <dbReference type="EMBL" id="MBP2375474.1"/>
    </source>
</evidence>
<accession>A0ABS4WIV7</accession>
<dbReference type="Pfam" id="PF13344">
    <property type="entry name" value="Hydrolase_6"/>
    <property type="match status" value="1"/>
</dbReference>
<name>A0ABS4WIV7_9MICC</name>
<proteinExistence type="predicted"/>
<dbReference type="EMBL" id="JAGIOE010000001">
    <property type="protein sequence ID" value="MBP2375474.1"/>
    <property type="molecule type" value="Genomic_DNA"/>
</dbReference>
<dbReference type="Proteomes" id="UP000766570">
    <property type="component" value="Unassembled WGS sequence"/>
</dbReference>
<keyword evidence="2" id="KW-1185">Reference proteome</keyword>
<dbReference type="Pfam" id="PF13242">
    <property type="entry name" value="Hydrolase_like"/>
    <property type="match status" value="1"/>
</dbReference>
<dbReference type="Gene3D" id="3.40.50.1000">
    <property type="entry name" value="HAD superfamily/HAD-like"/>
    <property type="match status" value="2"/>
</dbReference>
<sequence>MLISGFDALLADLDGVVYAGDGAIPKAIEALNRLDENSVSLAYVTNNASRSPGAVAEHLIQLGAPASAEQVFGSADAGAELLAQELPLGSKVLVVGSAYLRDCVSSFGMEIVASHRDLPQGVIQGFDPSLGWKDLAEAAFAINGGAIWVATNTDRTIPRAEGIAPGNGALVEAVSAATNVQPLVAGKPEPLLFRRAAETFEATRPLVVGDRLDTDILGGNNAGYNTVLVLTGVDSARSALAARTAERPDYIIADLSGLYENYPVVEVTGFGIRCGGALASVNGDAITVNGDESDLDSWRAACAAWWLAHPHQEHAVEPTLNFSQTVAAKP</sequence>
<dbReference type="SUPFAM" id="SSF56784">
    <property type="entry name" value="HAD-like"/>
    <property type="match status" value="1"/>
</dbReference>
<keyword evidence="1" id="KW-0378">Hydrolase</keyword>
<organism evidence="1 2">
    <name type="scientific">Paeniglutamicibacter psychrophenolicus</name>
    <dbReference type="NCBI Taxonomy" id="257454"/>
    <lineage>
        <taxon>Bacteria</taxon>
        <taxon>Bacillati</taxon>
        <taxon>Actinomycetota</taxon>
        <taxon>Actinomycetes</taxon>
        <taxon>Micrococcales</taxon>
        <taxon>Micrococcaceae</taxon>
        <taxon>Paeniglutamicibacter</taxon>
    </lineage>
</organism>
<dbReference type="InterPro" id="IPR006357">
    <property type="entry name" value="HAD-SF_hydro_IIA"/>
</dbReference>
<dbReference type="PANTHER" id="PTHR19288">
    <property type="entry name" value="4-NITROPHENYLPHOSPHATASE-RELATED"/>
    <property type="match status" value="1"/>
</dbReference>
<dbReference type="InterPro" id="IPR023214">
    <property type="entry name" value="HAD_sf"/>
</dbReference>
<comment type="caution">
    <text evidence="1">The sequence shown here is derived from an EMBL/GenBank/DDBJ whole genome shotgun (WGS) entry which is preliminary data.</text>
</comment>
<reference evidence="1 2" key="1">
    <citation type="submission" date="2021-03" db="EMBL/GenBank/DDBJ databases">
        <title>Sequencing the genomes of 1000 actinobacteria strains.</title>
        <authorList>
            <person name="Klenk H.-P."/>
        </authorList>
    </citation>
    <scope>NUCLEOTIDE SEQUENCE [LARGE SCALE GENOMIC DNA]</scope>
    <source>
        <strain evidence="1 2">DSM 15454</strain>
    </source>
</reference>
<dbReference type="NCBIfam" id="TIGR01460">
    <property type="entry name" value="HAD-SF-IIA"/>
    <property type="match status" value="1"/>
</dbReference>